<evidence type="ECO:0000313" key="2">
    <source>
        <dbReference type="Proteomes" id="UP001141183"/>
    </source>
</evidence>
<reference evidence="1" key="1">
    <citation type="submission" date="2022-05" db="EMBL/GenBank/DDBJ databases">
        <title>Draft genome sequence of Clostridium tertium strain CP3 isolated from Peru.</title>
        <authorList>
            <person name="Hurtado R."/>
            <person name="Lima L."/>
            <person name="Sousa T."/>
            <person name="Jaiswal A.K."/>
            <person name="Tiwari S."/>
            <person name="Maturrano L."/>
            <person name="Brenig B."/>
            <person name="Azevedo V."/>
        </authorList>
    </citation>
    <scope>NUCLEOTIDE SEQUENCE</scope>
    <source>
        <strain evidence="1">CP3</strain>
    </source>
</reference>
<proteinExistence type="predicted"/>
<keyword evidence="2" id="KW-1185">Reference proteome</keyword>
<evidence type="ECO:0000313" key="1">
    <source>
        <dbReference type="EMBL" id="MDC4242015.1"/>
    </source>
</evidence>
<gene>
    <name evidence="1" type="ORF">NE398_17920</name>
</gene>
<organism evidence="1 2">
    <name type="scientific">Clostridium tertium</name>
    <dbReference type="NCBI Taxonomy" id="1559"/>
    <lineage>
        <taxon>Bacteria</taxon>
        <taxon>Bacillati</taxon>
        <taxon>Bacillota</taxon>
        <taxon>Clostridia</taxon>
        <taxon>Eubacteriales</taxon>
        <taxon>Clostridiaceae</taxon>
        <taxon>Clostridium</taxon>
    </lineage>
</organism>
<sequence>MEILLLIILGVAAIKVLTFYIVNKIKVAPKKAFEAEEVIRCGHMNPTLYKKKLEDIIIDYTREPEVEEEYKKVRDLFKYKLQHKEISRGQIIGIENYLREQLKDKKKYKNNAHAIYSMLKMPNLTYNHTSTILKMLYK</sequence>
<dbReference type="EMBL" id="JAMRYU010000022">
    <property type="protein sequence ID" value="MDC4242015.1"/>
    <property type="molecule type" value="Genomic_DNA"/>
</dbReference>
<dbReference type="RefSeq" id="WP_216685005.1">
    <property type="nucleotide sequence ID" value="NZ_JAHLZG010000002.1"/>
</dbReference>
<comment type="caution">
    <text evidence="1">The sequence shown here is derived from an EMBL/GenBank/DDBJ whole genome shotgun (WGS) entry which is preliminary data.</text>
</comment>
<protein>
    <submittedName>
        <fullName evidence="1">Uncharacterized protein</fullName>
    </submittedName>
</protein>
<dbReference type="Proteomes" id="UP001141183">
    <property type="component" value="Unassembled WGS sequence"/>
</dbReference>
<dbReference type="AlphaFoldDB" id="A0A9X4B1Q9"/>
<name>A0A9X4B1Q9_9CLOT</name>
<accession>A0A9X4B1Q9</accession>